<organism evidence="1 2">
    <name type="scientific">Bythopirellula goksoeyrii</name>
    <dbReference type="NCBI Taxonomy" id="1400387"/>
    <lineage>
        <taxon>Bacteria</taxon>
        <taxon>Pseudomonadati</taxon>
        <taxon>Planctomycetota</taxon>
        <taxon>Planctomycetia</taxon>
        <taxon>Pirellulales</taxon>
        <taxon>Lacipirellulaceae</taxon>
        <taxon>Bythopirellula</taxon>
    </lineage>
</organism>
<evidence type="ECO:0000313" key="1">
    <source>
        <dbReference type="EMBL" id="QEG37720.1"/>
    </source>
</evidence>
<name>A0A5B9QJF9_9BACT</name>
<dbReference type="EMBL" id="CP042913">
    <property type="protein sequence ID" value="QEG37720.1"/>
    <property type="molecule type" value="Genomic_DNA"/>
</dbReference>
<keyword evidence="2" id="KW-1185">Reference proteome</keyword>
<evidence type="ECO:0000313" key="2">
    <source>
        <dbReference type="Proteomes" id="UP000323917"/>
    </source>
</evidence>
<reference evidence="1 2" key="1">
    <citation type="submission" date="2019-08" db="EMBL/GenBank/DDBJ databases">
        <title>Deep-cultivation of Planctomycetes and their phenomic and genomic characterization uncovers novel biology.</title>
        <authorList>
            <person name="Wiegand S."/>
            <person name="Jogler M."/>
            <person name="Boedeker C."/>
            <person name="Pinto D."/>
            <person name="Vollmers J."/>
            <person name="Rivas-Marin E."/>
            <person name="Kohn T."/>
            <person name="Peeters S.H."/>
            <person name="Heuer A."/>
            <person name="Rast P."/>
            <person name="Oberbeckmann S."/>
            <person name="Bunk B."/>
            <person name="Jeske O."/>
            <person name="Meyerdierks A."/>
            <person name="Storesund J.E."/>
            <person name="Kallscheuer N."/>
            <person name="Luecker S."/>
            <person name="Lage O.M."/>
            <person name="Pohl T."/>
            <person name="Merkel B.J."/>
            <person name="Hornburger P."/>
            <person name="Mueller R.-W."/>
            <person name="Bruemmer F."/>
            <person name="Labrenz M."/>
            <person name="Spormann A.M."/>
            <person name="Op den Camp H."/>
            <person name="Overmann J."/>
            <person name="Amann R."/>
            <person name="Jetten M.S.M."/>
            <person name="Mascher T."/>
            <person name="Medema M.H."/>
            <person name="Devos D.P."/>
            <person name="Kaster A.-K."/>
            <person name="Ovreas L."/>
            <person name="Rohde M."/>
            <person name="Galperin M.Y."/>
            <person name="Jogler C."/>
        </authorList>
    </citation>
    <scope>NUCLEOTIDE SEQUENCE [LARGE SCALE GENOMIC DNA]</scope>
    <source>
        <strain evidence="1 2">Pr1d</strain>
    </source>
</reference>
<proteinExistence type="predicted"/>
<dbReference type="AlphaFoldDB" id="A0A5B9QJF9"/>
<accession>A0A5B9QJF9</accession>
<sequence>MITNTHLPEPDLAHERTNKMIRFLLRNHVGTNSSMLRILFPGMNPATVQKLILRAIRRGLLKRWPLHSSRTYLRLGQAAIARWQYPKKYSRRLGPQILPYHLGCLSLTTLKKETPKRLLPSELEAYFPGFPQTNELQQWAYYLDSSTGVDRLATIRVEYRVGGFAVINRVAEQFHSYRQHDCINELLDSGRFILHVVTATPQQEESLWDAAEHLAFPAPLETSHDTSLTMFL</sequence>
<protein>
    <submittedName>
        <fullName evidence="1">Uncharacterized protein</fullName>
    </submittedName>
</protein>
<gene>
    <name evidence="1" type="ORF">Pr1d_50660</name>
</gene>
<dbReference type="KEGG" id="bgok:Pr1d_50660"/>
<dbReference type="Proteomes" id="UP000323917">
    <property type="component" value="Chromosome"/>
</dbReference>